<dbReference type="InterPro" id="IPR051692">
    <property type="entry name" value="OMP-like"/>
</dbReference>
<dbReference type="RefSeq" id="WP_377796076.1">
    <property type="nucleotide sequence ID" value="NZ_JBHSLW010000006.1"/>
</dbReference>
<evidence type="ECO:0000256" key="5">
    <source>
        <dbReference type="ARBA" id="ARBA00038306"/>
    </source>
</evidence>
<protein>
    <submittedName>
        <fullName evidence="8">Outer membrane protein</fullName>
    </submittedName>
</protein>
<comment type="caution">
    <text evidence="8">The sequence shown here is derived from an EMBL/GenBank/DDBJ whole genome shotgun (WGS) entry which is preliminary data.</text>
</comment>
<evidence type="ECO:0000313" key="8">
    <source>
        <dbReference type="EMBL" id="MFC5418718.1"/>
    </source>
</evidence>
<keyword evidence="4" id="KW-0998">Cell outer membrane</keyword>
<reference evidence="9" key="1">
    <citation type="journal article" date="2019" name="Int. J. Syst. Evol. Microbiol.">
        <title>The Global Catalogue of Microorganisms (GCM) 10K type strain sequencing project: providing services to taxonomists for standard genome sequencing and annotation.</title>
        <authorList>
            <consortium name="The Broad Institute Genomics Platform"/>
            <consortium name="The Broad Institute Genome Sequencing Center for Infectious Disease"/>
            <person name="Wu L."/>
            <person name="Ma J."/>
        </authorList>
    </citation>
    <scope>NUCLEOTIDE SEQUENCE [LARGE SCALE GENOMIC DNA]</scope>
    <source>
        <strain evidence="9">NCAIM B.01391</strain>
    </source>
</reference>
<dbReference type="InterPro" id="IPR011250">
    <property type="entry name" value="OMP/PagP_B-barrel"/>
</dbReference>
<dbReference type="Proteomes" id="UP001596053">
    <property type="component" value="Unassembled WGS sequence"/>
</dbReference>
<dbReference type="PANTHER" id="PTHR34001">
    <property type="entry name" value="BLL7405 PROTEIN"/>
    <property type="match status" value="1"/>
</dbReference>
<evidence type="ECO:0000313" key="9">
    <source>
        <dbReference type="Proteomes" id="UP001596053"/>
    </source>
</evidence>
<keyword evidence="2 6" id="KW-0732">Signal</keyword>
<dbReference type="EMBL" id="JBHSLW010000006">
    <property type="protein sequence ID" value="MFC5418718.1"/>
    <property type="molecule type" value="Genomic_DNA"/>
</dbReference>
<dbReference type="Gene3D" id="2.40.160.20">
    <property type="match status" value="1"/>
</dbReference>
<sequence>MIRTGLLTALAFAGLSGAALAADLPARKGPVLAPIAPVFTWTGFYAGIHAGAVFTDNNIRTEGTAANTIANVTFSRRPPSLSVSDTGFIGGAQIGYNYQIGQIVLGAEADLSYTDLKKRESFVGTTNALSSFRQEMEYFGTVRLRAGYAFDRLLVFATGGLAYGDVKNSATFFSAAVPGQVDYVGSRDDVEIGWTVGGGLEYAFTNNLSVKAEYLYYDLGKRKVPVNLQPVGPAGGSYVSHFENTGHIVRAGLNYRFSTF</sequence>
<name>A0ABW0INV0_9HYPH</name>
<evidence type="ECO:0000256" key="6">
    <source>
        <dbReference type="SAM" id="SignalP"/>
    </source>
</evidence>
<dbReference type="Pfam" id="PF13505">
    <property type="entry name" value="OMP_b-brl"/>
    <property type="match status" value="1"/>
</dbReference>
<proteinExistence type="inferred from homology"/>
<comment type="similarity">
    <text evidence="5">Belongs to the Omp25/RopB family.</text>
</comment>
<evidence type="ECO:0000259" key="7">
    <source>
        <dbReference type="Pfam" id="PF13505"/>
    </source>
</evidence>
<evidence type="ECO:0000256" key="1">
    <source>
        <dbReference type="ARBA" id="ARBA00004442"/>
    </source>
</evidence>
<keyword evidence="3" id="KW-0472">Membrane</keyword>
<dbReference type="InterPro" id="IPR027385">
    <property type="entry name" value="Beta-barrel_OMP"/>
</dbReference>
<feature type="signal peptide" evidence="6">
    <location>
        <begin position="1"/>
        <end position="21"/>
    </location>
</feature>
<evidence type="ECO:0000256" key="3">
    <source>
        <dbReference type="ARBA" id="ARBA00023136"/>
    </source>
</evidence>
<gene>
    <name evidence="8" type="ORF">ACFPOB_03985</name>
</gene>
<feature type="chain" id="PRO_5045929052" evidence="6">
    <location>
        <begin position="22"/>
        <end position="260"/>
    </location>
</feature>
<feature type="domain" description="Outer membrane protein beta-barrel" evidence="7">
    <location>
        <begin position="40"/>
        <end position="257"/>
    </location>
</feature>
<comment type="subcellular location">
    <subcellularLocation>
        <location evidence="1">Cell outer membrane</location>
    </subcellularLocation>
</comment>
<organism evidence="8 9">
    <name type="scientific">Bosea eneae</name>
    <dbReference type="NCBI Taxonomy" id="151454"/>
    <lineage>
        <taxon>Bacteria</taxon>
        <taxon>Pseudomonadati</taxon>
        <taxon>Pseudomonadota</taxon>
        <taxon>Alphaproteobacteria</taxon>
        <taxon>Hyphomicrobiales</taxon>
        <taxon>Boseaceae</taxon>
        <taxon>Bosea</taxon>
    </lineage>
</organism>
<keyword evidence="9" id="KW-1185">Reference proteome</keyword>
<accession>A0ABW0INV0</accession>
<dbReference type="SUPFAM" id="SSF56925">
    <property type="entry name" value="OMPA-like"/>
    <property type="match status" value="1"/>
</dbReference>
<dbReference type="PANTHER" id="PTHR34001:SF3">
    <property type="entry name" value="BLL7405 PROTEIN"/>
    <property type="match status" value="1"/>
</dbReference>
<evidence type="ECO:0000256" key="4">
    <source>
        <dbReference type="ARBA" id="ARBA00023237"/>
    </source>
</evidence>
<evidence type="ECO:0000256" key="2">
    <source>
        <dbReference type="ARBA" id="ARBA00022729"/>
    </source>
</evidence>